<feature type="compositionally biased region" description="Polar residues" evidence="1">
    <location>
        <begin position="1"/>
        <end position="22"/>
    </location>
</feature>
<protein>
    <submittedName>
        <fullName evidence="2">Uncharacterized protein</fullName>
    </submittedName>
</protein>
<evidence type="ECO:0000313" key="2">
    <source>
        <dbReference type="EMBL" id="EDV04673.1"/>
    </source>
</evidence>
<evidence type="ECO:0000256" key="1">
    <source>
        <dbReference type="SAM" id="MobiDB-lite"/>
    </source>
</evidence>
<organism evidence="2 3">
    <name type="scientific">Bacteroides intestinalis DSM 17393</name>
    <dbReference type="NCBI Taxonomy" id="471870"/>
    <lineage>
        <taxon>Bacteria</taxon>
        <taxon>Pseudomonadati</taxon>
        <taxon>Bacteroidota</taxon>
        <taxon>Bacteroidia</taxon>
        <taxon>Bacteroidales</taxon>
        <taxon>Bacteroidaceae</taxon>
        <taxon>Bacteroides</taxon>
    </lineage>
</organism>
<gene>
    <name evidence="2" type="ORF">BACINT_03812</name>
</gene>
<evidence type="ECO:0000313" key="3">
    <source>
        <dbReference type="Proteomes" id="UP000004596"/>
    </source>
</evidence>
<name>B3CCG4_9BACE</name>
<reference evidence="2 3" key="1">
    <citation type="submission" date="2008-04" db="EMBL/GenBank/DDBJ databases">
        <title>Draft genome sequence of Bacteroides intestinalis (DSM 17393).</title>
        <authorList>
            <person name="Sudarsanam P."/>
            <person name="Ley R."/>
            <person name="Guruge J."/>
            <person name="Turnbaugh P.J."/>
            <person name="Mahowald M."/>
            <person name="Liep D."/>
            <person name="Gordon J."/>
        </authorList>
    </citation>
    <scope>NUCLEOTIDE SEQUENCE [LARGE SCALE GENOMIC DNA]</scope>
    <source>
        <strain evidence="2 3">DSM 17393</strain>
    </source>
</reference>
<proteinExistence type="predicted"/>
<accession>B3CCG4</accession>
<comment type="caution">
    <text evidence="2">The sequence shown here is derived from an EMBL/GenBank/DDBJ whole genome shotgun (WGS) entry which is preliminary data.</text>
</comment>
<feature type="region of interest" description="Disordered" evidence="1">
    <location>
        <begin position="1"/>
        <end position="40"/>
    </location>
</feature>
<dbReference type="EMBL" id="ABJL02000008">
    <property type="protein sequence ID" value="EDV04673.1"/>
    <property type="molecule type" value="Genomic_DNA"/>
</dbReference>
<dbReference type="AlphaFoldDB" id="B3CCG4"/>
<feature type="compositionally biased region" description="Basic and acidic residues" evidence="1">
    <location>
        <begin position="27"/>
        <end position="40"/>
    </location>
</feature>
<dbReference type="Proteomes" id="UP000004596">
    <property type="component" value="Unassembled WGS sequence"/>
</dbReference>
<sequence length="40" mass="4535">MSYQITKSESSTTKINAIQKQVNGGDKQPEKEPDYIKAYD</sequence>
<reference evidence="2 3" key="2">
    <citation type="submission" date="2008-04" db="EMBL/GenBank/DDBJ databases">
        <authorList>
            <person name="Fulton L."/>
            <person name="Clifton S."/>
            <person name="Fulton B."/>
            <person name="Xu J."/>
            <person name="Minx P."/>
            <person name="Pepin K.H."/>
            <person name="Johnson M."/>
            <person name="Thiruvilangam P."/>
            <person name="Bhonagiri V."/>
            <person name="Nash W.E."/>
            <person name="Mardis E.R."/>
            <person name="Wilson R.K."/>
        </authorList>
    </citation>
    <scope>NUCLEOTIDE SEQUENCE [LARGE SCALE GENOMIC DNA]</scope>
    <source>
        <strain evidence="2 3">DSM 17393</strain>
    </source>
</reference>